<dbReference type="AlphaFoldDB" id="A0A3Q3ADA1"/>
<feature type="compositionally biased region" description="Low complexity" evidence="4">
    <location>
        <begin position="503"/>
        <end position="519"/>
    </location>
</feature>
<feature type="compositionally biased region" description="Acidic residues" evidence="4">
    <location>
        <begin position="440"/>
        <end position="450"/>
    </location>
</feature>
<feature type="region of interest" description="Disordered" evidence="4">
    <location>
        <begin position="252"/>
        <end position="732"/>
    </location>
</feature>
<dbReference type="GeneTree" id="ENSGT00530000063564"/>
<proteinExistence type="inferred from homology"/>
<dbReference type="Pfam" id="PF09738">
    <property type="entry name" value="LRRFIP"/>
    <property type="match status" value="1"/>
</dbReference>
<dbReference type="GO" id="GO:0000978">
    <property type="term" value="F:RNA polymerase II cis-regulatory region sequence-specific DNA binding"/>
    <property type="evidence" value="ECO:0007669"/>
    <property type="project" value="TreeGrafter"/>
</dbReference>
<protein>
    <recommendedName>
        <fullName evidence="7">LRR binding FLII interacting protein 1</fullName>
    </recommendedName>
</protein>
<comment type="similarity">
    <text evidence="1">Belongs to the LRRFIP family.</text>
</comment>
<accession>A0A3Q3ADA1</accession>
<dbReference type="InterPro" id="IPR019139">
    <property type="entry name" value="LRRFIP1/2"/>
</dbReference>
<sequence length="732" mass="79613">MTSSPLAEARLAVKRAARAEAREIRLKELERQQKEVNELSSRLHLKLLTQSLLSDDDERMSVGSRGSVRVSIKHGTSLGSDLRPVPAASALTATTLTSLGGTSSRRGSGDTSLTVHAEIKEIHDLKDQIQDVESKFTQNLKEAKDALAEAEEKYRKAMVSNAQLDNEKNNLMYQVDTLKDSLMELEELLSESRREHEEKLKEFEREKHAHAVLQFQFAETKETLKQSEELLNVSWFLLQERPPAPRCPLLHLPGEPEEGITSSEEPGTLRGAEDVQEREEPLETENIEPVEPPESFCPQEPIMDRVSDELGGDNAVVACEETANEDGVELGENQRNKEDSLEEPAESSPRVEGSEGTVTDGKTGEAEEKEPVVSPQITEDLSSGAETSDRGPDHTESKTLNETIPEPEKSGADGDVVEPELAVAATSTSAAPPLIHPDPGPEENWADDGEPTPKTADEDETEPGAPPETDGSERRRPSLPTEDGTGSTNQADSRPETKAEDLSPTQSSEETEPASPEPSNAQQDQETGPAGLGPRAEQMDEDSGQEAEDIDPPRASQQDGHDEDDDEDDDEEEGQSFDFDDLDMEAAIESNVSIIPEEEDVEEGLEVKSDEDIVSSGLGQTDPEDKPADGGDEVDHLVTEPDAVLQEKQNSLPPEDVCEEEEKRLGDEESAVAPGDVSASVKKGLDVIELDLESPKTGEDNVPNREAPQSGKDAKKSTKKGKGKGKEDCKMS</sequence>
<feature type="compositionally biased region" description="Basic and acidic residues" evidence="4">
    <location>
        <begin position="623"/>
        <end position="639"/>
    </location>
</feature>
<feature type="coiled-coil region" evidence="3">
    <location>
        <begin position="19"/>
        <end position="46"/>
    </location>
</feature>
<dbReference type="Gene3D" id="1.20.5.4090">
    <property type="match status" value="1"/>
</dbReference>
<keyword evidence="2 3" id="KW-0175">Coiled coil</keyword>
<dbReference type="Proteomes" id="UP000264800">
    <property type="component" value="Unplaced"/>
</dbReference>
<name>A0A3Q3ADA1_KRYMA</name>
<feature type="compositionally biased region" description="Acidic residues" evidence="4">
    <location>
        <begin position="539"/>
        <end position="550"/>
    </location>
</feature>
<feature type="compositionally biased region" description="Basic and acidic residues" evidence="4">
    <location>
        <begin position="362"/>
        <end position="371"/>
    </location>
</feature>
<feature type="compositionally biased region" description="Acidic residues" evidence="4">
    <location>
        <begin position="561"/>
        <end position="586"/>
    </location>
</feature>
<dbReference type="PANTHER" id="PTHR19212">
    <property type="entry name" value="LEUCINE RICH REPEAT IN FLII INTERACTING PROTEIN"/>
    <property type="match status" value="1"/>
</dbReference>
<reference evidence="5" key="2">
    <citation type="submission" date="2025-09" db="UniProtKB">
        <authorList>
            <consortium name="Ensembl"/>
        </authorList>
    </citation>
    <scope>IDENTIFICATION</scope>
</reference>
<organism evidence="5 6">
    <name type="scientific">Kryptolebias marmoratus</name>
    <name type="common">Mangrove killifish</name>
    <name type="synonym">Rivulus marmoratus</name>
    <dbReference type="NCBI Taxonomy" id="37003"/>
    <lineage>
        <taxon>Eukaryota</taxon>
        <taxon>Metazoa</taxon>
        <taxon>Chordata</taxon>
        <taxon>Craniata</taxon>
        <taxon>Vertebrata</taxon>
        <taxon>Euteleostomi</taxon>
        <taxon>Actinopterygii</taxon>
        <taxon>Neopterygii</taxon>
        <taxon>Teleostei</taxon>
        <taxon>Neoteleostei</taxon>
        <taxon>Acanthomorphata</taxon>
        <taxon>Ovalentaria</taxon>
        <taxon>Atherinomorphae</taxon>
        <taxon>Cyprinodontiformes</taxon>
        <taxon>Rivulidae</taxon>
        <taxon>Kryptolebias</taxon>
    </lineage>
</organism>
<dbReference type="Ensembl" id="ENSKMAT00000014260.1">
    <property type="protein sequence ID" value="ENSKMAP00000014050.1"/>
    <property type="gene ID" value="ENSKMAG00000010524.1"/>
</dbReference>
<evidence type="ECO:0000256" key="3">
    <source>
        <dbReference type="SAM" id="Coils"/>
    </source>
</evidence>
<feature type="compositionally biased region" description="Basic and acidic residues" evidence="4">
    <location>
        <begin position="271"/>
        <end position="281"/>
    </location>
</feature>
<evidence type="ECO:0000256" key="2">
    <source>
        <dbReference type="ARBA" id="ARBA00023054"/>
    </source>
</evidence>
<evidence type="ECO:0000313" key="5">
    <source>
        <dbReference type="Ensembl" id="ENSKMAP00000014050.1"/>
    </source>
</evidence>
<feature type="coiled-coil region" evidence="3">
    <location>
        <begin position="115"/>
        <end position="213"/>
    </location>
</feature>
<evidence type="ECO:0000256" key="4">
    <source>
        <dbReference type="SAM" id="MobiDB-lite"/>
    </source>
</evidence>
<evidence type="ECO:0000313" key="6">
    <source>
        <dbReference type="Proteomes" id="UP000264800"/>
    </source>
</evidence>
<feature type="compositionally biased region" description="Polar residues" evidence="4">
    <location>
        <begin position="375"/>
        <end position="386"/>
    </location>
</feature>
<feature type="compositionally biased region" description="Basic and acidic residues" evidence="4">
    <location>
        <begin position="693"/>
        <end position="703"/>
    </location>
</feature>
<evidence type="ECO:0000256" key="1">
    <source>
        <dbReference type="ARBA" id="ARBA00008275"/>
    </source>
</evidence>
<feature type="compositionally biased region" description="Basic and acidic residues" evidence="4">
    <location>
        <begin position="387"/>
        <end position="399"/>
    </location>
</feature>
<feature type="compositionally biased region" description="Low complexity" evidence="4">
    <location>
        <begin position="421"/>
        <end position="433"/>
    </location>
</feature>
<evidence type="ECO:0008006" key="7">
    <source>
        <dbReference type="Google" id="ProtNLM"/>
    </source>
</evidence>
<reference evidence="5" key="1">
    <citation type="submission" date="2025-08" db="UniProtKB">
        <authorList>
            <consortium name="Ensembl"/>
        </authorList>
    </citation>
    <scope>IDENTIFICATION</scope>
</reference>
<dbReference type="PANTHER" id="PTHR19212:SF5">
    <property type="entry name" value="LEUCINE-RICH REPEAT FLIGHTLESS-INTERACTING PROTEIN 1"/>
    <property type="match status" value="1"/>
</dbReference>
<dbReference type="STRING" id="37003.ENSKMAP00000014050"/>
<dbReference type="GO" id="GO:0000981">
    <property type="term" value="F:DNA-binding transcription factor activity, RNA polymerase II-specific"/>
    <property type="evidence" value="ECO:0007669"/>
    <property type="project" value="TreeGrafter"/>
</dbReference>
<keyword evidence="6" id="KW-1185">Reference proteome</keyword>